<evidence type="ECO:0000256" key="3">
    <source>
        <dbReference type="RuleBase" id="RU003476"/>
    </source>
</evidence>
<dbReference type="PANTHER" id="PTHR11839">
    <property type="entry name" value="UDP/ADP-SUGAR PYROPHOSPHATASE"/>
    <property type="match status" value="1"/>
</dbReference>
<dbReference type="Proteomes" id="UP001597079">
    <property type="component" value="Unassembled WGS sequence"/>
</dbReference>
<gene>
    <name evidence="5" type="ORF">ACFSB2_10340</name>
</gene>
<dbReference type="PRINTS" id="PR00502">
    <property type="entry name" value="NUDIXFAMILY"/>
</dbReference>
<keyword evidence="2 3" id="KW-0378">Hydrolase</keyword>
<comment type="similarity">
    <text evidence="3">Belongs to the Nudix hydrolase family.</text>
</comment>
<dbReference type="InterPro" id="IPR015797">
    <property type="entry name" value="NUDIX_hydrolase-like_dom_sf"/>
</dbReference>
<organism evidence="5 6">
    <name type="scientific">Alicyclobacillus fodiniaquatilis</name>
    <dbReference type="NCBI Taxonomy" id="1661150"/>
    <lineage>
        <taxon>Bacteria</taxon>
        <taxon>Bacillati</taxon>
        <taxon>Bacillota</taxon>
        <taxon>Bacilli</taxon>
        <taxon>Bacillales</taxon>
        <taxon>Alicyclobacillaceae</taxon>
        <taxon>Alicyclobacillus</taxon>
    </lineage>
</organism>
<dbReference type="InterPro" id="IPR020084">
    <property type="entry name" value="NUDIX_hydrolase_CS"/>
</dbReference>
<keyword evidence="6" id="KW-1185">Reference proteome</keyword>
<dbReference type="InterPro" id="IPR000086">
    <property type="entry name" value="NUDIX_hydrolase_dom"/>
</dbReference>
<reference evidence="6" key="1">
    <citation type="journal article" date="2019" name="Int. J. Syst. Evol. Microbiol.">
        <title>The Global Catalogue of Microorganisms (GCM) 10K type strain sequencing project: providing services to taxonomists for standard genome sequencing and annotation.</title>
        <authorList>
            <consortium name="The Broad Institute Genomics Platform"/>
            <consortium name="The Broad Institute Genome Sequencing Center for Infectious Disease"/>
            <person name="Wu L."/>
            <person name="Ma J."/>
        </authorList>
    </citation>
    <scope>NUCLEOTIDE SEQUENCE [LARGE SCALE GENOMIC DNA]</scope>
    <source>
        <strain evidence="6">CGMCC 1.12286</strain>
    </source>
</reference>
<name>A0ABW4JFK7_9BACL</name>
<evidence type="ECO:0000259" key="4">
    <source>
        <dbReference type="PROSITE" id="PS51462"/>
    </source>
</evidence>
<dbReference type="SUPFAM" id="SSF55811">
    <property type="entry name" value="Nudix"/>
    <property type="match status" value="1"/>
</dbReference>
<proteinExistence type="inferred from homology"/>
<accession>A0ABW4JFK7</accession>
<sequence length="177" mass="19641">MSFEEPTIAEETIFTGRVVQLKKLTVGLPNGKTSTREVIIHPGAVAVLAEPEENHVLLVQQYRKACERVLWEIPAGKLEANEAPDDAAKRELAEETGYAAARLQKIHTFFTSPGFANEVLHVYYAADLEQGELNLDEDEFVETTLVSREQVESMLTSGEIADAKTLVALLWWLGTKS</sequence>
<dbReference type="EMBL" id="JBHUCX010000024">
    <property type="protein sequence ID" value="MFD1675092.1"/>
    <property type="molecule type" value="Genomic_DNA"/>
</dbReference>
<comment type="cofactor">
    <cofactor evidence="1">
        <name>Mg(2+)</name>
        <dbReference type="ChEBI" id="CHEBI:18420"/>
    </cofactor>
</comment>
<comment type="caution">
    <text evidence="5">The sequence shown here is derived from an EMBL/GenBank/DDBJ whole genome shotgun (WGS) entry which is preliminary data.</text>
</comment>
<dbReference type="Pfam" id="PF00293">
    <property type="entry name" value="NUDIX"/>
    <property type="match status" value="1"/>
</dbReference>
<evidence type="ECO:0000256" key="1">
    <source>
        <dbReference type="ARBA" id="ARBA00001946"/>
    </source>
</evidence>
<evidence type="ECO:0000313" key="5">
    <source>
        <dbReference type="EMBL" id="MFD1675092.1"/>
    </source>
</evidence>
<evidence type="ECO:0000313" key="6">
    <source>
        <dbReference type="Proteomes" id="UP001597079"/>
    </source>
</evidence>
<dbReference type="PROSITE" id="PS51462">
    <property type="entry name" value="NUDIX"/>
    <property type="match status" value="1"/>
</dbReference>
<feature type="domain" description="Nudix hydrolase" evidence="4">
    <location>
        <begin position="39"/>
        <end position="168"/>
    </location>
</feature>
<evidence type="ECO:0000256" key="2">
    <source>
        <dbReference type="ARBA" id="ARBA00022801"/>
    </source>
</evidence>
<dbReference type="InterPro" id="IPR020476">
    <property type="entry name" value="Nudix_hydrolase"/>
</dbReference>
<dbReference type="PROSITE" id="PS00893">
    <property type="entry name" value="NUDIX_BOX"/>
    <property type="match status" value="1"/>
</dbReference>
<dbReference type="RefSeq" id="WP_377942952.1">
    <property type="nucleotide sequence ID" value="NZ_JBHUCX010000024.1"/>
</dbReference>
<protein>
    <submittedName>
        <fullName evidence="5">NUDIX domain-containing protein</fullName>
    </submittedName>
</protein>
<dbReference type="Gene3D" id="3.90.79.10">
    <property type="entry name" value="Nucleoside Triphosphate Pyrophosphohydrolase"/>
    <property type="match status" value="1"/>
</dbReference>
<dbReference type="PANTHER" id="PTHR11839:SF18">
    <property type="entry name" value="NUDIX HYDROLASE DOMAIN-CONTAINING PROTEIN"/>
    <property type="match status" value="1"/>
</dbReference>